<keyword evidence="1" id="KW-0732">Signal</keyword>
<dbReference type="KEGG" id="acab:QRX50_10965"/>
<dbReference type="AlphaFoldDB" id="A0A9Y2MZS4"/>
<feature type="signal peptide" evidence="1">
    <location>
        <begin position="1"/>
        <end position="21"/>
    </location>
</feature>
<dbReference type="EMBL" id="CP127294">
    <property type="protein sequence ID" value="WIX81237.1"/>
    <property type="molecule type" value="Genomic_DNA"/>
</dbReference>
<accession>A0A9Y2MZS4</accession>
<proteinExistence type="predicted"/>
<name>A0A9Y2MZS4_9PSEU</name>
<evidence type="ECO:0000313" key="2">
    <source>
        <dbReference type="EMBL" id="WIX81237.1"/>
    </source>
</evidence>
<feature type="chain" id="PRO_5040863218" description="Secreted protein" evidence="1">
    <location>
        <begin position="22"/>
        <end position="150"/>
    </location>
</feature>
<sequence length="150" mass="16028">MSFGARLTRRLLTAMGVVSLAAGLLTTAVVGESSADTAVPQSARSVNATYHTWAADVNARGGGEVHWSQCANYPSTTNCDWVIGKVSQDWGLDVICQRAGQTIGGNPYWVLVDTHVPAGAYAYQAWIASYYIDYPSNQLPVRTCNGVEGI</sequence>
<evidence type="ECO:0008006" key="4">
    <source>
        <dbReference type="Google" id="ProtNLM"/>
    </source>
</evidence>
<gene>
    <name evidence="2" type="ORF">QRX50_10965</name>
</gene>
<evidence type="ECO:0000256" key="1">
    <source>
        <dbReference type="SAM" id="SignalP"/>
    </source>
</evidence>
<keyword evidence="3" id="KW-1185">Reference proteome</keyword>
<organism evidence="2 3">
    <name type="scientific">Amycolatopsis carbonis</name>
    <dbReference type="NCBI Taxonomy" id="715471"/>
    <lineage>
        <taxon>Bacteria</taxon>
        <taxon>Bacillati</taxon>
        <taxon>Actinomycetota</taxon>
        <taxon>Actinomycetes</taxon>
        <taxon>Pseudonocardiales</taxon>
        <taxon>Pseudonocardiaceae</taxon>
        <taxon>Amycolatopsis</taxon>
    </lineage>
</organism>
<reference evidence="2 3" key="1">
    <citation type="submission" date="2023-06" db="EMBL/GenBank/DDBJ databases">
        <authorList>
            <person name="Oyuntsetseg B."/>
            <person name="Kim S.B."/>
        </authorList>
    </citation>
    <scope>NUCLEOTIDE SEQUENCE [LARGE SCALE GENOMIC DNA]</scope>
    <source>
        <strain evidence="2 3">2-15</strain>
    </source>
</reference>
<protein>
    <recommendedName>
        <fullName evidence="4">Secreted protein</fullName>
    </recommendedName>
</protein>
<evidence type="ECO:0000313" key="3">
    <source>
        <dbReference type="Proteomes" id="UP001236014"/>
    </source>
</evidence>
<dbReference type="RefSeq" id="WP_285971842.1">
    <property type="nucleotide sequence ID" value="NZ_CP127294.1"/>
</dbReference>
<dbReference type="Proteomes" id="UP001236014">
    <property type="component" value="Chromosome"/>
</dbReference>